<gene>
    <name evidence="3" type="ORF">OIE_05565</name>
</gene>
<keyword evidence="1" id="KW-0175">Coiled coil</keyword>
<proteinExistence type="predicted"/>
<dbReference type="Proteomes" id="UP000010553">
    <property type="component" value="Unassembled WGS sequence"/>
</dbReference>
<feature type="compositionally biased region" description="Basic and acidic residues" evidence="2">
    <location>
        <begin position="525"/>
        <end position="543"/>
    </location>
</feature>
<feature type="region of interest" description="Disordered" evidence="2">
    <location>
        <begin position="524"/>
        <end position="543"/>
    </location>
</feature>
<evidence type="ECO:0000313" key="3">
    <source>
        <dbReference type="EMBL" id="ELB00783.1"/>
    </source>
</evidence>
<feature type="region of interest" description="Disordered" evidence="2">
    <location>
        <begin position="274"/>
        <end position="333"/>
    </location>
</feature>
<comment type="caution">
    <text evidence="3">The sequence shown here is derived from an EMBL/GenBank/DDBJ whole genome shotgun (WGS) entry which is preliminary data.</text>
</comment>
<sequence length="543" mass="62432">MPNENQIEEFKNHIYTIETYKNTLNELQKTKPKNSKEMRIKATKIKTLQKKIENAQDTRQNLLINLSNDSNVKKLSEIIEKFNKNALEVNTSKQTVNSRISFLEKHLSKLNKNQKKMEHPKRYFWVSKQKLNEKNRKILTEINIIPSYQQLDLLSSTTPMPTVIGYIKKTLEKEKDSLEAKDVVQMEYKKNLPYFNHVLDQYVIGKTTSEEIEKKIDAFSKMFSSIEYVDQLIYTNFPAAKKLIENALERSQLTNQPVEAKNVRLLKEKTLTSSAIQTTNENKEMQGSTSNNSQIDANLDSNNLSQKTPTSSAVQSTNENKEMQDSTSDNTQINANLDSNNLSRTMLPQKKHITTTPEKSFVQITDTLDSFNINLTFTKNISVDNKLDSILSEDNNGRTDMIHVNNFHELTENITASDIDSEHSLASNSNKKTIEEILSTPLSEIPEENNFNHLSVDRKRSETKILNMNIPANELKELNTLLSKRPEENNFNHLSADRKRSETKILNVNIPANELKELNTTVSNDTRRQEVNPKKRCPTTHEL</sequence>
<protein>
    <submittedName>
        <fullName evidence="3">Uncharacterized protein</fullName>
    </submittedName>
</protein>
<feature type="compositionally biased region" description="Polar residues" evidence="2">
    <location>
        <begin position="274"/>
        <end position="318"/>
    </location>
</feature>
<evidence type="ECO:0000256" key="2">
    <source>
        <dbReference type="SAM" id="MobiDB-lite"/>
    </source>
</evidence>
<dbReference type="AlphaFoldDB" id="A0A828ZMG9"/>
<dbReference type="RefSeq" id="WP_002335258.1">
    <property type="nucleotide sequence ID" value="NZ_KB029694.1"/>
</dbReference>
<reference evidence="3 4" key="1">
    <citation type="submission" date="2012-12" db="EMBL/GenBank/DDBJ databases">
        <title>The Genome Sequence of Enterococcus faecium E1590.</title>
        <authorList>
            <consortium name="The Broad Institute Genome Sequencing Platform"/>
            <consortium name="The Broad Institute Genome Sequencing Center for Infectious Disease"/>
            <person name="Earl A.M."/>
            <person name="Gilmore M.S."/>
            <person name="van Schaik W."/>
            <person name="Lebreton F."/>
            <person name="Willems R.J."/>
            <person name="Walker B."/>
            <person name="Young S.K."/>
            <person name="Zeng Q."/>
            <person name="Gargeya S."/>
            <person name="Fitzgerald M."/>
            <person name="Haas B."/>
            <person name="Abouelleil A."/>
            <person name="Alvarado L."/>
            <person name="Arachchi H.M."/>
            <person name="Berlin A.M."/>
            <person name="Chapman S.B."/>
            <person name="Dewar J."/>
            <person name="Goldberg J."/>
            <person name="Griggs A."/>
            <person name="Gujja S."/>
            <person name="Hansen M."/>
            <person name="Howarth C."/>
            <person name="Imamovic A."/>
            <person name="Larimer J."/>
            <person name="McCowan C."/>
            <person name="Murphy C."/>
            <person name="Neiman D."/>
            <person name="Pearson M."/>
            <person name="Priest M."/>
            <person name="Roberts A."/>
            <person name="Saif S."/>
            <person name="Shea T."/>
            <person name="Sisk P."/>
            <person name="Sykes S."/>
            <person name="Wortman J."/>
            <person name="Nusbaum C."/>
            <person name="Birren B."/>
        </authorList>
    </citation>
    <scope>NUCLEOTIDE SEQUENCE [LARGE SCALE GENOMIC DNA]</scope>
    <source>
        <strain evidence="3 4">E1590</strain>
    </source>
</reference>
<dbReference type="EMBL" id="AHXC01000010">
    <property type="protein sequence ID" value="ELB00783.1"/>
    <property type="molecule type" value="Genomic_DNA"/>
</dbReference>
<evidence type="ECO:0000313" key="4">
    <source>
        <dbReference type="Proteomes" id="UP000010553"/>
    </source>
</evidence>
<feature type="coiled-coil region" evidence="1">
    <location>
        <begin position="38"/>
        <end position="65"/>
    </location>
</feature>
<name>A0A828ZMG9_ENTFC</name>
<organism evidence="3 4">
    <name type="scientific">Enterococcus faecium EnGen0003</name>
    <dbReference type="NCBI Taxonomy" id="1138901"/>
    <lineage>
        <taxon>Bacteria</taxon>
        <taxon>Bacillati</taxon>
        <taxon>Bacillota</taxon>
        <taxon>Bacilli</taxon>
        <taxon>Lactobacillales</taxon>
        <taxon>Enterococcaceae</taxon>
        <taxon>Enterococcus</taxon>
    </lineage>
</organism>
<accession>A0A828ZMG9</accession>
<evidence type="ECO:0000256" key="1">
    <source>
        <dbReference type="SAM" id="Coils"/>
    </source>
</evidence>